<dbReference type="AlphaFoldDB" id="A0A2N9YJI2"/>
<keyword evidence="3 6" id="KW-0378">Hydrolase</keyword>
<evidence type="ECO:0000256" key="1">
    <source>
        <dbReference type="ARBA" id="ARBA00001947"/>
    </source>
</evidence>
<evidence type="ECO:0000313" key="6">
    <source>
        <dbReference type="EMBL" id="AUI70697.2"/>
    </source>
</evidence>
<dbReference type="GO" id="GO:0046872">
    <property type="term" value="F:metal ion binding"/>
    <property type="evidence" value="ECO:0007669"/>
    <property type="project" value="UniProtKB-KW"/>
</dbReference>
<dbReference type="InterPro" id="IPR051453">
    <property type="entry name" value="MBL_Glyoxalase_II"/>
</dbReference>
<sequence>MENFIYLIHDHATNRAAVVDPAWDVPAIIAAAEAQDVQITDVLLTHSHIDHINGLTELLKVYDAQIHLLKSEAQFWGKYLDLPTLHHGGDVVKVGKTEIDIWHTPGHTPGSACFHLAGNVLTGDTLFVFGCGRCDLKGGNPEEMFNTLKHIGTALSADTIIHPGHNYAQNPTSTIAEQLVGNPFMHFDRVNDFVDYRMNIHDKIRDIPYEAVRR</sequence>
<dbReference type="SMART" id="SM00849">
    <property type="entry name" value="Lactamase_B"/>
    <property type="match status" value="1"/>
</dbReference>
<keyword evidence="7" id="KW-1185">Reference proteome</keyword>
<evidence type="ECO:0000256" key="4">
    <source>
        <dbReference type="ARBA" id="ARBA00022833"/>
    </source>
</evidence>
<dbReference type="GO" id="GO:0016787">
    <property type="term" value="F:hydrolase activity"/>
    <property type="evidence" value="ECO:0007669"/>
    <property type="project" value="UniProtKB-KW"/>
</dbReference>
<dbReference type="PANTHER" id="PTHR46233">
    <property type="entry name" value="HYDROXYACYLGLUTATHIONE HYDROLASE GLOC"/>
    <property type="match status" value="1"/>
</dbReference>
<evidence type="ECO:0000259" key="5">
    <source>
        <dbReference type="SMART" id="SM00849"/>
    </source>
</evidence>
<evidence type="ECO:0000256" key="3">
    <source>
        <dbReference type="ARBA" id="ARBA00022801"/>
    </source>
</evidence>
<dbReference type="EMBL" id="CP018889">
    <property type="protein sequence ID" value="AUI70697.2"/>
    <property type="molecule type" value="Genomic_DNA"/>
</dbReference>
<dbReference type="Gene3D" id="3.60.15.10">
    <property type="entry name" value="Ribonuclease Z/Hydroxyacylglutathione hydrolase-like"/>
    <property type="match status" value="1"/>
</dbReference>
<protein>
    <submittedName>
        <fullName evidence="6">MBL fold metallo-hydrolase</fullName>
    </submittedName>
</protein>
<dbReference type="Proteomes" id="UP000234271">
    <property type="component" value="Chromosome"/>
</dbReference>
<organism evidence="6 7">
    <name type="scientific">Beggiatoa leptomitoformis</name>
    <dbReference type="NCBI Taxonomy" id="288004"/>
    <lineage>
        <taxon>Bacteria</taxon>
        <taxon>Pseudomonadati</taxon>
        <taxon>Pseudomonadota</taxon>
        <taxon>Gammaproteobacteria</taxon>
        <taxon>Thiotrichales</taxon>
        <taxon>Thiotrichaceae</taxon>
        <taxon>Beggiatoa</taxon>
    </lineage>
</organism>
<reference evidence="7" key="1">
    <citation type="submission" date="2016-12" db="EMBL/GenBank/DDBJ databases">
        <title>Complete Genome Sequence of Beggiatoa leptomitiformis D-401.</title>
        <authorList>
            <person name="Fomenkov A."/>
            <person name="Vincze T."/>
            <person name="Grabovich M."/>
            <person name="Anton B.P."/>
            <person name="Dubinina G."/>
            <person name="Orlova M."/>
            <person name="Belousova E."/>
            <person name="Roberts R.J."/>
        </authorList>
    </citation>
    <scope>NUCLEOTIDE SEQUENCE [LARGE SCALE GENOMIC DNA]</scope>
    <source>
        <strain evidence="7">D-401</strain>
    </source>
</reference>
<dbReference type="PANTHER" id="PTHR46233:SF3">
    <property type="entry name" value="HYDROXYACYLGLUTATHIONE HYDROLASE GLOC"/>
    <property type="match status" value="1"/>
</dbReference>
<name>A0A2N9YJI2_9GAMM</name>
<evidence type="ECO:0000313" key="7">
    <source>
        <dbReference type="Proteomes" id="UP000234271"/>
    </source>
</evidence>
<dbReference type="CDD" id="cd16275">
    <property type="entry name" value="BaeB-like_MBL-fold"/>
    <property type="match status" value="1"/>
</dbReference>
<accession>A0A2N9YJI2</accession>
<dbReference type="STRING" id="288004.AL038_06825"/>
<keyword evidence="4" id="KW-0862">Zinc</keyword>
<keyword evidence="2" id="KW-0479">Metal-binding</keyword>
<dbReference type="InterPro" id="IPR001279">
    <property type="entry name" value="Metallo-B-lactamas"/>
</dbReference>
<dbReference type="Pfam" id="PF00753">
    <property type="entry name" value="Lactamase_B"/>
    <property type="match status" value="1"/>
</dbReference>
<comment type="cofactor">
    <cofactor evidence="1">
        <name>Zn(2+)</name>
        <dbReference type="ChEBI" id="CHEBI:29105"/>
    </cofactor>
</comment>
<dbReference type="OrthoDB" id="9802248at2"/>
<dbReference type="InterPro" id="IPR036866">
    <property type="entry name" value="RibonucZ/Hydroxyglut_hydro"/>
</dbReference>
<proteinExistence type="predicted"/>
<dbReference type="SUPFAM" id="SSF56281">
    <property type="entry name" value="Metallo-hydrolase/oxidoreductase"/>
    <property type="match status" value="1"/>
</dbReference>
<evidence type="ECO:0000256" key="2">
    <source>
        <dbReference type="ARBA" id="ARBA00022723"/>
    </source>
</evidence>
<feature type="domain" description="Metallo-beta-lactamase" evidence="5">
    <location>
        <begin position="2"/>
        <end position="165"/>
    </location>
</feature>
<gene>
    <name evidence="6" type="ORF">BLE401_17480</name>
</gene>